<reference evidence="1 2" key="1">
    <citation type="submission" date="2015-04" db="EMBL/GenBank/DDBJ databases">
        <authorList>
            <person name="Syromyatnikov M.Y."/>
            <person name="Popov V.N."/>
        </authorList>
    </citation>
    <scope>NUCLEOTIDE SEQUENCE [LARGE SCALE GENOMIC DNA]</scope>
</reference>
<dbReference type="InterPro" id="IPR010512">
    <property type="entry name" value="DUF1091"/>
</dbReference>
<dbReference type="AlphaFoldDB" id="A0A1J1HMF8"/>
<keyword evidence="2" id="KW-1185">Reference proteome</keyword>
<protein>
    <submittedName>
        <fullName evidence="1">CLUMA_CG001219, isoform A</fullName>
    </submittedName>
</protein>
<dbReference type="Pfam" id="PF06477">
    <property type="entry name" value="DUF1091"/>
    <property type="match status" value="1"/>
</dbReference>
<dbReference type="Proteomes" id="UP000183832">
    <property type="component" value="Unassembled WGS sequence"/>
</dbReference>
<dbReference type="OrthoDB" id="8059660at2759"/>
<sequence>MTIFVTILLSKSCYQMVPKVIIHKVVATYNDSIVDLKHVLDAFPNDTYYLSANATFLSKLDTFFCFFSLDLLNGKGKYETFIKNGPTNICSSFKNLKGNAVVRTILRNKNFSKRKFPTTCPVESGFYYIENFELDERLLAFKIFESKYLIKIILSKKVGEKLVEFINFTIYAESKDREKYEKEKKKSLEKSH</sequence>
<evidence type="ECO:0000313" key="2">
    <source>
        <dbReference type="Proteomes" id="UP000183832"/>
    </source>
</evidence>
<proteinExistence type="predicted"/>
<dbReference type="EMBL" id="CVRI01000004">
    <property type="protein sequence ID" value="CRK87417.1"/>
    <property type="molecule type" value="Genomic_DNA"/>
</dbReference>
<evidence type="ECO:0000313" key="1">
    <source>
        <dbReference type="EMBL" id="CRK87417.1"/>
    </source>
</evidence>
<name>A0A1J1HMF8_9DIPT</name>
<organism evidence="1 2">
    <name type="scientific">Clunio marinus</name>
    <dbReference type="NCBI Taxonomy" id="568069"/>
    <lineage>
        <taxon>Eukaryota</taxon>
        <taxon>Metazoa</taxon>
        <taxon>Ecdysozoa</taxon>
        <taxon>Arthropoda</taxon>
        <taxon>Hexapoda</taxon>
        <taxon>Insecta</taxon>
        <taxon>Pterygota</taxon>
        <taxon>Neoptera</taxon>
        <taxon>Endopterygota</taxon>
        <taxon>Diptera</taxon>
        <taxon>Nematocera</taxon>
        <taxon>Chironomoidea</taxon>
        <taxon>Chironomidae</taxon>
        <taxon>Clunio</taxon>
    </lineage>
</organism>
<dbReference type="SMART" id="SM00697">
    <property type="entry name" value="DM8"/>
    <property type="match status" value="1"/>
</dbReference>
<accession>A0A1J1HMF8</accession>
<gene>
    <name evidence="1" type="ORF">CLUMA_CG001219</name>
</gene>